<organism evidence="1 2">
    <name type="scientific">Streptomyces sanglieri</name>
    <dbReference type="NCBI Taxonomy" id="193460"/>
    <lineage>
        <taxon>Bacteria</taxon>
        <taxon>Bacillati</taxon>
        <taxon>Actinomycetota</taxon>
        <taxon>Actinomycetes</taxon>
        <taxon>Kitasatosporales</taxon>
        <taxon>Streptomycetaceae</taxon>
        <taxon>Streptomyces</taxon>
    </lineage>
</organism>
<dbReference type="EMBL" id="JBHTGL010000005">
    <property type="protein sequence ID" value="MFD0622281.1"/>
    <property type="molecule type" value="Genomic_DNA"/>
</dbReference>
<dbReference type="Proteomes" id="UP001596915">
    <property type="component" value="Unassembled WGS sequence"/>
</dbReference>
<evidence type="ECO:0000313" key="1">
    <source>
        <dbReference type="EMBL" id="MFD0622281.1"/>
    </source>
</evidence>
<gene>
    <name evidence="1" type="ORF">ACFQ2K_05020</name>
</gene>
<protein>
    <submittedName>
        <fullName evidence="1">Uncharacterized protein</fullName>
    </submittedName>
</protein>
<dbReference type="InterPro" id="IPR036396">
    <property type="entry name" value="Cyt_P450_sf"/>
</dbReference>
<name>A0ABW2WNV3_9ACTN</name>
<keyword evidence="2" id="KW-1185">Reference proteome</keyword>
<accession>A0ABW2WNV3</accession>
<proteinExistence type="predicted"/>
<evidence type="ECO:0000313" key="2">
    <source>
        <dbReference type="Proteomes" id="UP001596915"/>
    </source>
</evidence>
<dbReference type="Gene3D" id="1.10.630.10">
    <property type="entry name" value="Cytochrome P450"/>
    <property type="match status" value="1"/>
</dbReference>
<reference evidence="2" key="1">
    <citation type="journal article" date="2019" name="Int. J. Syst. Evol. Microbiol.">
        <title>The Global Catalogue of Microorganisms (GCM) 10K type strain sequencing project: providing services to taxonomists for standard genome sequencing and annotation.</title>
        <authorList>
            <consortium name="The Broad Institute Genomics Platform"/>
            <consortium name="The Broad Institute Genome Sequencing Center for Infectious Disease"/>
            <person name="Wu L."/>
            <person name="Ma J."/>
        </authorList>
    </citation>
    <scope>NUCLEOTIDE SEQUENCE [LARGE SCALE GENOMIC DNA]</scope>
    <source>
        <strain evidence="2">JCM 12607</strain>
    </source>
</reference>
<sequence>MTAVRVPEGIGPLCARLFDAAGPEFDLVTKVAEPLAAGALAEACAIPEQERGRFAEALAACGVLQDATVSPQRLATTRRLRAGLDALRSLLDGAPPGRPAR</sequence>
<comment type="caution">
    <text evidence="1">The sequence shown here is derived from an EMBL/GenBank/DDBJ whole genome shotgun (WGS) entry which is preliminary data.</text>
</comment>